<evidence type="ECO:0000256" key="10">
    <source>
        <dbReference type="ARBA" id="ARBA00022967"/>
    </source>
</evidence>
<dbReference type="Pfam" id="PF22117">
    <property type="entry name" value="Fer4_Nqo3"/>
    <property type="match status" value="1"/>
</dbReference>
<dbReference type="PROSITE" id="PS51669">
    <property type="entry name" value="4FE4S_MOW_BIS_MGD"/>
    <property type="match status" value="1"/>
</dbReference>
<dbReference type="GO" id="GO:0022904">
    <property type="term" value="P:respiratory electron transport chain"/>
    <property type="evidence" value="ECO:0007669"/>
    <property type="project" value="TreeGrafter"/>
</dbReference>
<dbReference type="CDD" id="cd02753">
    <property type="entry name" value="MopB_Formate-Dh-H"/>
    <property type="match status" value="1"/>
</dbReference>
<dbReference type="AlphaFoldDB" id="A0A9Y1BJ52"/>
<dbReference type="GO" id="GO:0003954">
    <property type="term" value="F:NADH dehydrogenase activity"/>
    <property type="evidence" value="ECO:0007669"/>
    <property type="project" value="TreeGrafter"/>
</dbReference>
<evidence type="ECO:0000256" key="16">
    <source>
        <dbReference type="ARBA" id="ARBA00034078"/>
    </source>
</evidence>
<keyword evidence="11 21" id="KW-0560">Oxidoreductase</keyword>
<dbReference type="CDD" id="cd02790">
    <property type="entry name" value="MopB_CT_Formate-Dh_H"/>
    <property type="match status" value="1"/>
</dbReference>
<dbReference type="SUPFAM" id="SSF54292">
    <property type="entry name" value="2Fe-2S ferredoxin-like"/>
    <property type="match status" value="1"/>
</dbReference>
<dbReference type="PANTHER" id="PTHR43105:SF14">
    <property type="entry name" value="FORMATE DEHYDROGENASE H"/>
    <property type="match status" value="1"/>
</dbReference>
<evidence type="ECO:0000259" key="18">
    <source>
        <dbReference type="PROSITE" id="PS51379"/>
    </source>
</evidence>
<dbReference type="InterPro" id="IPR027467">
    <property type="entry name" value="MopterinOxRdtase_cofactor_BS"/>
</dbReference>
<evidence type="ECO:0000259" key="19">
    <source>
        <dbReference type="PROSITE" id="PS51669"/>
    </source>
</evidence>
<evidence type="ECO:0000259" key="17">
    <source>
        <dbReference type="PROSITE" id="PS51085"/>
    </source>
</evidence>
<dbReference type="FunFam" id="3.30.70.20:FF:000035">
    <property type="entry name" value="Iron hydrogenase 1"/>
    <property type="match status" value="1"/>
</dbReference>
<dbReference type="FunFam" id="3.40.228.10:FF:000002">
    <property type="entry name" value="Formate dehydrogenase subunit alpha"/>
    <property type="match status" value="1"/>
</dbReference>
<dbReference type="FunFam" id="3.10.20.740:FF:000004">
    <property type="entry name" value="NADH-quinone oxidoreductase"/>
    <property type="match status" value="1"/>
</dbReference>
<dbReference type="InterPro" id="IPR006657">
    <property type="entry name" value="MoPterin_dinucl-bd_dom"/>
</dbReference>
<dbReference type="Gene3D" id="3.10.20.740">
    <property type="match status" value="1"/>
</dbReference>
<dbReference type="GO" id="GO:0043546">
    <property type="term" value="F:molybdopterin cofactor binding"/>
    <property type="evidence" value="ECO:0007669"/>
    <property type="project" value="InterPro"/>
</dbReference>
<evidence type="ECO:0000256" key="4">
    <source>
        <dbReference type="ARBA" id="ARBA00007023"/>
    </source>
</evidence>
<dbReference type="Gene3D" id="3.40.50.740">
    <property type="match status" value="1"/>
</dbReference>
<dbReference type="Gene3D" id="3.30.70.20">
    <property type="match status" value="1"/>
</dbReference>
<dbReference type="Proteomes" id="UP001201020">
    <property type="component" value="Chromosome"/>
</dbReference>
<evidence type="ECO:0000259" key="20">
    <source>
        <dbReference type="PROSITE" id="PS51839"/>
    </source>
</evidence>
<dbReference type="Gene3D" id="3.40.228.10">
    <property type="entry name" value="Dimethylsulfoxide Reductase, domain 2"/>
    <property type="match status" value="1"/>
</dbReference>
<dbReference type="NCBIfam" id="TIGR01591">
    <property type="entry name" value="Fdh-alpha"/>
    <property type="match status" value="1"/>
</dbReference>
<dbReference type="PIRSF" id="PIRSF036643">
    <property type="entry name" value="FDH_alpha"/>
    <property type="match status" value="1"/>
</dbReference>
<comment type="similarity">
    <text evidence="4">In the C-terminal section; belongs to the prokaryotic molybdopterin-containing oxidoreductase family.</text>
</comment>
<evidence type="ECO:0000256" key="12">
    <source>
        <dbReference type="ARBA" id="ARBA00023004"/>
    </source>
</evidence>
<name>A0A9Y1BJ52_9ARCH</name>
<keyword evidence="6" id="KW-0004">4Fe-4S</keyword>
<evidence type="ECO:0000256" key="3">
    <source>
        <dbReference type="ARBA" id="ARBA00005404"/>
    </source>
</evidence>
<dbReference type="EMBL" id="CP084166">
    <property type="protein sequence ID" value="UJG40038.1"/>
    <property type="molecule type" value="Genomic_DNA"/>
</dbReference>
<dbReference type="PROSITE" id="PS00551">
    <property type="entry name" value="MOLYBDOPTERIN_PROK_1"/>
    <property type="match status" value="1"/>
</dbReference>
<dbReference type="PANTHER" id="PTHR43105">
    <property type="entry name" value="RESPIRATORY NITRATE REDUCTASE"/>
    <property type="match status" value="1"/>
</dbReference>
<dbReference type="InterPro" id="IPR050123">
    <property type="entry name" value="Prok_molybdopt-oxidoreductase"/>
</dbReference>
<dbReference type="GO" id="GO:0046872">
    <property type="term" value="F:metal ion binding"/>
    <property type="evidence" value="ECO:0007669"/>
    <property type="project" value="UniProtKB-KW"/>
</dbReference>
<dbReference type="Gene3D" id="2.20.25.90">
    <property type="entry name" value="ADC-like domains"/>
    <property type="match status" value="1"/>
</dbReference>
<dbReference type="InterPro" id="IPR019574">
    <property type="entry name" value="NADH_UbQ_OxRdtase_Gsu_4Fe4S-bd"/>
</dbReference>
<proteinExistence type="inferred from homology"/>
<feature type="domain" description="4Fe-4S Mo/W bis-MGD-type" evidence="19">
    <location>
        <begin position="225"/>
        <end position="282"/>
    </location>
</feature>
<dbReference type="InterPro" id="IPR041924">
    <property type="entry name" value="Formate_Dh-H_N"/>
</dbReference>
<gene>
    <name evidence="21" type="primary">fdhF</name>
    <name evidence="21" type="ORF">K9W45_09325</name>
</gene>
<dbReference type="PROSITE" id="PS00932">
    <property type="entry name" value="MOLYBDOPTERIN_PROK_3"/>
    <property type="match status" value="1"/>
</dbReference>
<evidence type="ECO:0000256" key="6">
    <source>
        <dbReference type="ARBA" id="ARBA00022485"/>
    </source>
</evidence>
<keyword evidence="15" id="KW-0472">Membrane</keyword>
<reference evidence="21" key="1">
    <citation type="journal article" date="2022" name="Nat. Microbiol.">
        <title>Unique mobile elements and scalable gene flow at the prokaryote-eukaryote boundary revealed by circularized Asgard archaea genomes.</title>
        <authorList>
            <person name="Wu F."/>
            <person name="Speth D.R."/>
            <person name="Philosof A."/>
            <person name="Cremiere A."/>
            <person name="Narayanan A."/>
            <person name="Barco R.A."/>
            <person name="Connon S.A."/>
            <person name="Amend J.P."/>
            <person name="Antoshechkin I.A."/>
            <person name="Orphan V.J."/>
        </authorList>
    </citation>
    <scope>NUCLEOTIDE SEQUENCE</scope>
    <source>
        <strain evidence="21">PM71</strain>
    </source>
</reference>
<dbReference type="Pfam" id="PF01568">
    <property type="entry name" value="Molydop_binding"/>
    <property type="match status" value="1"/>
</dbReference>
<evidence type="ECO:0000256" key="15">
    <source>
        <dbReference type="ARBA" id="ARBA00023136"/>
    </source>
</evidence>
<evidence type="ECO:0000256" key="11">
    <source>
        <dbReference type="ARBA" id="ARBA00023002"/>
    </source>
</evidence>
<evidence type="ECO:0000256" key="5">
    <source>
        <dbReference type="ARBA" id="ARBA00010312"/>
    </source>
</evidence>
<dbReference type="InterPro" id="IPR001041">
    <property type="entry name" value="2Fe-2S_ferredoxin-type"/>
</dbReference>
<dbReference type="GO" id="GO:0015942">
    <property type="term" value="P:formate metabolic process"/>
    <property type="evidence" value="ECO:0007669"/>
    <property type="project" value="InterPro"/>
</dbReference>
<dbReference type="GO" id="GO:0008863">
    <property type="term" value="F:formate dehydrogenase (NAD+) activity"/>
    <property type="evidence" value="ECO:0007669"/>
    <property type="project" value="UniProtKB-EC"/>
</dbReference>
<feature type="domain" description="4Fe-4S His(Cys)3-ligated-type" evidence="20">
    <location>
        <begin position="82"/>
        <end position="121"/>
    </location>
</feature>
<dbReference type="InterPro" id="IPR041925">
    <property type="entry name" value="CT_Formate-Dh_H"/>
</dbReference>
<dbReference type="InterPro" id="IPR006656">
    <property type="entry name" value="Mopterin_OxRdtase"/>
</dbReference>
<dbReference type="InterPro" id="IPR006478">
    <property type="entry name" value="Formate_DH_asu"/>
</dbReference>
<dbReference type="InterPro" id="IPR017900">
    <property type="entry name" value="4Fe4S_Fe_S_CS"/>
</dbReference>
<dbReference type="InterPro" id="IPR036010">
    <property type="entry name" value="2Fe-2S_ferredoxin-like_sf"/>
</dbReference>
<keyword evidence="7" id="KW-0001">2Fe-2S</keyword>
<dbReference type="SUPFAM" id="SSF50692">
    <property type="entry name" value="ADC-like"/>
    <property type="match status" value="1"/>
</dbReference>
<keyword evidence="14" id="KW-0520">NAD</keyword>
<dbReference type="SMART" id="SM00926">
    <property type="entry name" value="Molybdop_Fe4S4"/>
    <property type="match status" value="1"/>
</dbReference>
<keyword evidence="10" id="KW-1278">Translocase</keyword>
<evidence type="ECO:0000256" key="14">
    <source>
        <dbReference type="ARBA" id="ARBA00023027"/>
    </source>
</evidence>
<feature type="domain" description="4Fe-4S ferredoxin-type" evidence="18">
    <location>
        <begin position="186"/>
        <end position="215"/>
    </location>
</feature>
<comment type="cofactor">
    <cofactor evidence="16">
        <name>[2Fe-2S] cluster</name>
        <dbReference type="ChEBI" id="CHEBI:190135"/>
    </cofactor>
</comment>
<dbReference type="GO" id="GO:0051539">
    <property type="term" value="F:4 iron, 4 sulfur cluster binding"/>
    <property type="evidence" value="ECO:0007669"/>
    <property type="project" value="UniProtKB-KW"/>
</dbReference>
<keyword evidence="13" id="KW-0411">Iron-sulfur</keyword>
<sequence>MSEEKISIIVDGQKILCKKDDTYLSAITRAGIEIPTLCHMEELKPSGACRICVIEVEGAPNLVAACVTPVRPNAVVTTYNERIHRARQTNIELLLRSHPLNCIVCNKNGVCTLQKLAYQYVPKSRLSKLEGKKPTTDLVEVNEFFVLNYSACIRCQLCVRVTDEIQVCNVLSMQDRGFDIYPSAGFGRSFEEAGCVACGNCVEVCPVGALVSKSIKTTKSRSYELKKTVTTCTYCGVGCQLELLVDPKQNRIVDVQSHRDSINGLSLCVKGRYGWEYVHHHDRVNTPLIKKNGNFVEVSWEEAFDLIEKRFKEIISETGPDSLAFLTSAKCTNEENYLMQKLSRAAIGTNNVDHCARLCHASTVTGLVKAFGSGAMTNSVSDLTNNAEVIFIIGSNTTEAHPVIGIKIKQAVRKGKTKLIVADPRRIELADYAEIYMSQRPGSDVALINAMIKYIIDEELYDKEFIENRTEDFEKLKEKISKIDFSSLCKIANVDEEDVKKAASLYATAKTAAIVYAMGITQHTTGTDNVLSLANLAMLTGNVGKPGTGVNPLRGQNNVQGACDLGGLPDVFPGYQKVTDEKNIKKFKEFWGVDKLDDKAGLTVVEIMNEAHKGNIRGIYIMGENPVISDPNINHVREALEKVEFLVVQDLFITETAKYADVILPGQSFAEKDGTYTNTERRVQRVRKAIETDGSRLPDWKILEIMLNRFGIEKHYNSPSEIMDEIAQVTPIYGGISYKRVENGGLQWPCPSDDHPGTPILHKDKFSRGKGKFHAIDYLDPDELPDDEYPLILTTGRNLFHFHTGEMTRRVEGIHQRKPIERSEINVKDAKRLGIKTGDKVIIESRRGKLLTEVKVTDKIKEGVVFMTFHFKESAANLLTNDALDPLAKIPELKVCAVKVTKE</sequence>
<evidence type="ECO:0000256" key="1">
    <source>
        <dbReference type="ARBA" id="ARBA00001966"/>
    </source>
</evidence>
<dbReference type="PROSITE" id="PS51085">
    <property type="entry name" value="2FE2S_FER_2"/>
    <property type="match status" value="1"/>
</dbReference>
<dbReference type="PROSITE" id="PS51839">
    <property type="entry name" value="4FE4S_HC3"/>
    <property type="match status" value="1"/>
</dbReference>
<comment type="similarity">
    <text evidence="5">Belongs to the prokaryotic molybdopterin-containing oxidoreductase family.</text>
</comment>
<comment type="cofactor">
    <cofactor evidence="1">
        <name>[4Fe-4S] cluster</name>
        <dbReference type="ChEBI" id="CHEBI:49883"/>
    </cofactor>
</comment>
<keyword evidence="9" id="KW-0677">Repeat</keyword>
<accession>A0A9Y1BJ52</accession>
<comment type="similarity">
    <text evidence="3">Belongs to the complex I 75 kDa subunit family.</text>
</comment>
<dbReference type="EC" id="1.17.1.9" evidence="21"/>
<dbReference type="Pfam" id="PF13510">
    <property type="entry name" value="Fer2_4"/>
    <property type="match status" value="1"/>
</dbReference>
<dbReference type="SUPFAM" id="SSF53706">
    <property type="entry name" value="Formate dehydrogenase/DMSO reductase, domains 1-3"/>
    <property type="match status" value="1"/>
</dbReference>
<dbReference type="InterPro" id="IPR009010">
    <property type="entry name" value="Asp_de-COase-like_dom_sf"/>
</dbReference>
<dbReference type="SMART" id="SM00929">
    <property type="entry name" value="NADH-G_4Fe-4S_3"/>
    <property type="match status" value="1"/>
</dbReference>
<evidence type="ECO:0000256" key="8">
    <source>
        <dbReference type="ARBA" id="ARBA00022723"/>
    </source>
</evidence>
<dbReference type="Gene3D" id="2.40.40.20">
    <property type="match status" value="1"/>
</dbReference>
<dbReference type="Pfam" id="PF10588">
    <property type="entry name" value="NADH-G_4Fe-4S_3"/>
    <property type="match status" value="1"/>
</dbReference>
<dbReference type="InterPro" id="IPR006963">
    <property type="entry name" value="Mopterin_OxRdtase_4Fe-4S_dom"/>
</dbReference>
<dbReference type="InterPro" id="IPR017896">
    <property type="entry name" value="4Fe4S_Fe-S-bd"/>
</dbReference>
<dbReference type="SUPFAM" id="SSF54862">
    <property type="entry name" value="4Fe-4S ferredoxins"/>
    <property type="match status" value="1"/>
</dbReference>
<dbReference type="InterPro" id="IPR054351">
    <property type="entry name" value="NADH_UbQ_OxRdtase_ferredoxin"/>
</dbReference>
<feature type="domain" description="2Fe-2S ferredoxin-type" evidence="17">
    <location>
        <begin position="4"/>
        <end position="82"/>
    </location>
</feature>
<organism evidence="21">
    <name type="scientific">Candidatus Heimdallarchaeum aukensis</name>
    <dbReference type="NCBI Taxonomy" id="2876573"/>
    <lineage>
        <taxon>Archaea</taxon>
        <taxon>Promethearchaeati</taxon>
        <taxon>Candidatus Heimdallarchaeota</taxon>
        <taxon>Candidatus Heimdallarchaeia (ex Rinke et al. 2021) (nom. nud.)</taxon>
        <taxon>Candidatus Heimdallarchaeales</taxon>
        <taxon>Candidatus Heimdallarchaeaceae</taxon>
        <taxon>Candidatus Heimdallarchaeum</taxon>
    </lineage>
</organism>
<evidence type="ECO:0000256" key="2">
    <source>
        <dbReference type="ARBA" id="ARBA00004370"/>
    </source>
</evidence>
<dbReference type="Pfam" id="PF00384">
    <property type="entry name" value="Molybdopterin"/>
    <property type="match status" value="1"/>
</dbReference>
<dbReference type="PROSITE" id="PS00198">
    <property type="entry name" value="4FE4S_FER_1"/>
    <property type="match status" value="1"/>
</dbReference>
<evidence type="ECO:0000313" key="21">
    <source>
        <dbReference type="EMBL" id="UJG40038.1"/>
    </source>
</evidence>
<dbReference type="PROSITE" id="PS51379">
    <property type="entry name" value="4FE4S_FER_2"/>
    <property type="match status" value="1"/>
</dbReference>
<dbReference type="GO" id="GO:0051537">
    <property type="term" value="F:2 iron, 2 sulfur cluster binding"/>
    <property type="evidence" value="ECO:0007669"/>
    <property type="project" value="UniProtKB-KW"/>
</dbReference>
<evidence type="ECO:0000256" key="9">
    <source>
        <dbReference type="ARBA" id="ARBA00022737"/>
    </source>
</evidence>
<dbReference type="Pfam" id="PF04879">
    <property type="entry name" value="Molybdop_Fe4S4"/>
    <property type="match status" value="1"/>
</dbReference>
<dbReference type="GO" id="GO:0016020">
    <property type="term" value="C:membrane"/>
    <property type="evidence" value="ECO:0007669"/>
    <property type="project" value="UniProtKB-SubCell"/>
</dbReference>
<dbReference type="InterPro" id="IPR006655">
    <property type="entry name" value="Mopterin_OxRdtase_prok_CS"/>
</dbReference>
<keyword evidence="8" id="KW-0479">Metal-binding</keyword>
<evidence type="ECO:0000256" key="13">
    <source>
        <dbReference type="ARBA" id="ARBA00023014"/>
    </source>
</evidence>
<keyword evidence="12" id="KW-0408">Iron</keyword>
<evidence type="ECO:0000256" key="7">
    <source>
        <dbReference type="ARBA" id="ARBA00022714"/>
    </source>
</evidence>
<protein>
    <submittedName>
        <fullName evidence="21">Formate dehydrogenase subunit alpha</fullName>
        <ecNumber evidence="21">1.17.1.9</ecNumber>
    </submittedName>
</protein>
<comment type="subcellular location">
    <subcellularLocation>
        <location evidence="2">Membrane</location>
    </subcellularLocation>
</comment>